<gene>
    <name evidence="3" type="ORF">EEDITHA_LOCUS12454</name>
</gene>
<name>A0AAU9UC53_EUPED</name>
<accession>A0AAU9UC53</accession>
<dbReference type="EMBL" id="CAKOGL010000017">
    <property type="protein sequence ID" value="CAH2097201.1"/>
    <property type="molecule type" value="Genomic_DNA"/>
</dbReference>
<dbReference type="PANTHER" id="PTHR10773:SF19">
    <property type="match status" value="1"/>
</dbReference>
<evidence type="ECO:0000313" key="4">
    <source>
        <dbReference type="Proteomes" id="UP001153954"/>
    </source>
</evidence>
<sequence length="845" mass="96956">MKNTRSRQMLRLLSQPPDSINNIMTESPTKNQGILDISDNLEGNREVSSPLPHGAENIRRDMPEVWEHVFGTSDVSVSVQKSLVESSTPIITSSDDEASKTSLLHASENSPKLNQIFSPKSVNDVEVPILSSAIAGPIVGYYNNAEIPSKDSELTALTPANINELTPFALEVPSSFENSPAISFGDLPSISSRNILTPIPSPLNSHKDCLDSFCSMHDNEHWTQSPSIATASSIPYDSSNDERSTPPKKKLKKRIRRTSEWSDVKRKCLKNIGKGYVTKRGKVVDDKILGKPCACRNRCHKKISHDQRYDCFQKFWRLGSREKQWAFVVNYTKKEPKRRCLNSDIPNNRRFTYKYLLPLKDVNSEEFQTNTISVCKTMFLNTLSVSGKIIKTAWGKYDGSCIIEEDKRGRHANHNKVILPDTVKSVCDHVRSFAPIESHYVRKSSTKLYLDGSLSISKMFQLYKEWFDDSVYSSKAVTERQYRDIVNKNFNLGFFIPKKDQCDICHVYRQKTDATDQEKEDYKKHLANKNAARKLKDLDKREAISSNGVILTAVFDFQKVLSCPHGEVSVFYYKRKLSCFNFTIFNMGSKRAICYMWDETVAKRGANEVGSCLLDFIKQHFRKGVKEFRFYSDNCAGQNRNRFVFFLYTYCAKKFNVSIRHRFLEKGHTQNEGDSVHALIERGAEKKTIYTPEEWHLLVRWAKCTGDPYEVRKMTQNNFYDLKMHVNNKIWCKNTKGDKVTWNNVKEVFVNGSEPNKLLYKCDHDDIEYKTVSLCSNTRRSTEKTLPNLELAYKQPICLSKDKHKDLLSLVDVGIIPSQYADFFRSLPCNKNENNHNNNSDSEDD</sequence>
<feature type="region of interest" description="Disordered" evidence="1">
    <location>
        <begin position="231"/>
        <end position="256"/>
    </location>
</feature>
<evidence type="ECO:0000313" key="3">
    <source>
        <dbReference type="EMBL" id="CAH2097201.1"/>
    </source>
</evidence>
<dbReference type="Proteomes" id="UP001153954">
    <property type="component" value="Unassembled WGS sequence"/>
</dbReference>
<proteinExistence type="predicted"/>
<comment type="caution">
    <text evidence="3">The sequence shown here is derived from an EMBL/GenBank/DDBJ whole genome shotgun (WGS) entry which is preliminary data.</text>
</comment>
<evidence type="ECO:0000256" key="1">
    <source>
        <dbReference type="SAM" id="MobiDB-lite"/>
    </source>
</evidence>
<reference evidence="3" key="1">
    <citation type="submission" date="2022-03" db="EMBL/GenBank/DDBJ databases">
        <authorList>
            <person name="Tunstrom K."/>
        </authorList>
    </citation>
    <scope>NUCLEOTIDE SEQUENCE</scope>
</reference>
<dbReference type="PANTHER" id="PTHR10773">
    <property type="entry name" value="DNA-DIRECTED RNA POLYMERASES I, II, AND III SUBUNIT RPABC2"/>
    <property type="match status" value="1"/>
</dbReference>
<keyword evidence="4" id="KW-1185">Reference proteome</keyword>
<dbReference type="InterPro" id="IPR057191">
    <property type="entry name" value="DUF7869"/>
</dbReference>
<protein>
    <recommendedName>
        <fullName evidence="2">DUF7869 domain-containing protein</fullName>
    </recommendedName>
</protein>
<feature type="compositionally biased region" description="Basic residues" evidence="1">
    <location>
        <begin position="246"/>
        <end position="256"/>
    </location>
</feature>
<organism evidence="3 4">
    <name type="scientific">Euphydryas editha</name>
    <name type="common">Edith's checkerspot</name>
    <dbReference type="NCBI Taxonomy" id="104508"/>
    <lineage>
        <taxon>Eukaryota</taxon>
        <taxon>Metazoa</taxon>
        <taxon>Ecdysozoa</taxon>
        <taxon>Arthropoda</taxon>
        <taxon>Hexapoda</taxon>
        <taxon>Insecta</taxon>
        <taxon>Pterygota</taxon>
        <taxon>Neoptera</taxon>
        <taxon>Endopterygota</taxon>
        <taxon>Lepidoptera</taxon>
        <taxon>Glossata</taxon>
        <taxon>Ditrysia</taxon>
        <taxon>Papilionoidea</taxon>
        <taxon>Nymphalidae</taxon>
        <taxon>Nymphalinae</taxon>
        <taxon>Euphydryas</taxon>
    </lineage>
</organism>
<dbReference type="AlphaFoldDB" id="A0AAU9UC53"/>
<feature type="domain" description="DUF7869" evidence="2">
    <location>
        <begin position="587"/>
        <end position="730"/>
    </location>
</feature>
<dbReference type="Pfam" id="PF25273">
    <property type="entry name" value="DUF7869"/>
    <property type="match status" value="1"/>
</dbReference>
<evidence type="ECO:0000259" key="2">
    <source>
        <dbReference type="Pfam" id="PF25273"/>
    </source>
</evidence>